<sequence>MTRKDMDHLRAGYELPLLLLAGFRTLIDELHDELARRGHPHARPAHGFAMQAIGPDGATASDIGRRLGISKQAAGKTVDRLIALGYAERGADPADARRRLVRLTAHGYDALAHSAAIFDRLREQWAETLGEQQLRAMEDGLRTVAASNAFRLDATQWLGE</sequence>
<dbReference type="RefSeq" id="WP_231507895.1">
    <property type="nucleotide sequence ID" value="NZ_JBIRUQ010000001.1"/>
</dbReference>
<dbReference type="InterPro" id="IPR039422">
    <property type="entry name" value="MarR/SlyA-like"/>
</dbReference>
<dbReference type="SMART" id="SM00347">
    <property type="entry name" value="HTH_MARR"/>
    <property type="match status" value="1"/>
</dbReference>
<keyword evidence="3" id="KW-1185">Reference proteome</keyword>
<dbReference type="PANTHER" id="PTHR33164:SF99">
    <property type="entry name" value="MARR FAMILY REGULATORY PROTEIN"/>
    <property type="match status" value="1"/>
</dbReference>
<evidence type="ECO:0000313" key="2">
    <source>
        <dbReference type="EMBL" id="MFI1459228.1"/>
    </source>
</evidence>
<dbReference type="GeneID" id="93506497"/>
<gene>
    <name evidence="2" type="ORF">ACH4WX_00750</name>
</gene>
<evidence type="ECO:0000259" key="1">
    <source>
        <dbReference type="SMART" id="SM00347"/>
    </source>
</evidence>
<organism evidence="2 3">
    <name type="scientific">Nocardia carnea</name>
    <dbReference type="NCBI Taxonomy" id="37328"/>
    <lineage>
        <taxon>Bacteria</taxon>
        <taxon>Bacillati</taxon>
        <taxon>Actinomycetota</taxon>
        <taxon>Actinomycetes</taxon>
        <taxon>Mycobacteriales</taxon>
        <taxon>Nocardiaceae</taxon>
        <taxon>Nocardia</taxon>
    </lineage>
</organism>
<name>A0ABW7TDX0_9NOCA</name>
<dbReference type="EMBL" id="JBIRUQ010000001">
    <property type="protein sequence ID" value="MFI1459228.1"/>
    <property type="molecule type" value="Genomic_DNA"/>
</dbReference>
<accession>A0ABW7TDX0</accession>
<dbReference type="Proteomes" id="UP001611263">
    <property type="component" value="Unassembled WGS sequence"/>
</dbReference>
<dbReference type="PANTHER" id="PTHR33164">
    <property type="entry name" value="TRANSCRIPTIONAL REGULATOR, MARR FAMILY"/>
    <property type="match status" value="1"/>
</dbReference>
<reference evidence="2 3" key="1">
    <citation type="submission" date="2024-10" db="EMBL/GenBank/DDBJ databases">
        <title>The Natural Products Discovery Center: Release of the First 8490 Sequenced Strains for Exploring Actinobacteria Biosynthetic Diversity.</title>
        <authorList>
            <person name="Kalkreuter E."/>
            <person name="Kautsar S.A."/>
            <person name="Yang D."/>
            <person name="Bader C.D."/>
            <person name="Teijaro C.N."/>
            <person name="Fluegel L."/>
            <person name="Davis C.M."/>
            <person name="Simpson J.R."/>
            <person name="Lauterbach L."/>
            <person name="Steele A.D."/>
            <person name="Gui C."/>
            <person name="Meng S."/>
            <person name="Li G."/>
            <person name="Viehrig K."/>
            <person name="Ye F."/>
            <person name="Su P."/>
            <person name="Kiefer A.F."/>
            <person name="Nichols A."/>
            <person name="Cepeda A.J."/>
            <person name="Yan W."/>
            <person name="Fan B."/>
            <person name="Jiang Y."/>
            <person name="Adhikari A."/>
            <person name="Zheng C.-J."/>
            <person name="Schuster L."/>
            <person name="Cowan T.M."/>
            <person name="Smanski M.J."/>
            <person name="Chevrette M.G."/>
            <person name="De Carvalho L.P.S."/>
            <person name="Shen B."/>
        </authorList>
    </citation>
    <scope>NUCLEOTIDE SEQUENCE [LARGE SCALE GENOMIC DNA]</scope>
    <source>
        <strain evidence="2 3">NPDC020568</strain>
    </source>
</reference>
<dbReference type="Gene3D" id="1.10.10.10">
    <property type="entry name" value="Winged helix-like DNA-binding domain superfamily/Winged helix DNA-binding domain"/>
    <property type="match status" value="1"/>
</dbReference>
<dbReference type="InterPro" id="IPR036390">
    <property type="entry name" value="WH_DNA-bd_sf"/>
</dbReference>
<dbReference type="SUPFAM" id="SSF46785">
    <property type="entry name" value="Winged helix' DNA-binding domain"/>
    <property type="match status" value="1"/>
</dbReference>
<dbReference type="Pfam" id="PF12802">
    <property type="entry name" value="MarR_2"/>
    <property type="match status" value="1"/>
</dbReference>
<protein>
    <submittedName>
        <fullName evidence="2">MarR family winged helix-turn-helix transcriptional regulator</fullName>
    </submittedName>
</protein>
<dbReference type="InterPro" id="IPR036388">
    <property type="entry name" value="WH-like_DNA-bd_sf"/>
</dbReference>
<dbReference type="InterPro" id="IPR000835">
    <property type="entry name" value="HTH_MarR-typ"/>
</dbReference>
<feature type="domain" description="HTH marR-type" evidence="1">
    <location>
        <begin position="35"/>
        <end position="134"/>
    </location>
</feature>
<proteinExistence type="predicted"/>
<evidence type="ECO:0000313" key="3">
    <source>
        <dbReference type="Proteomes" id="UP001611263"/>
    </source>
</evidence>
<comment type="caution">
    <text evidence="2">The sequence shown here is derived from an EMBL/GenBank/DDBJ whole genome shotgun (WGS) entry which is preliminary data.</text>
</comment>